<dbReference type="Gene3D" id="2.60.120.200">
    <property type="match status" value="1"/>
</dbReference>
<evidence type="ECO:0000259" key="8">
    <source>
        <dbReference type="SMART" id="SM00560"/>
    </source>
</evidence>
<dbReference type="InterPro" id="IPR013148">
    <property type="entry name" value="Glyco_hydro_32_N"/>
</dbReference>
<dbReference type="RefSeq" id="WP_144565564.1">
    <property type="nucleotide sequence ID" value="NZ_VIVN01000006.1"/>
</dbReference>
<dbReference type="InterPro" id="IPR023296">
    <property type="entry name" value="Glyco_hydro_beta-prop_sf"/>
</dbReference>
<dbReference type="PANTHER" id="PTHR43101">
    <property type="entry name" value="BETA-FRUCTOSIDASE"/>
    <property type="match status" value="1"/>
</dbReference>
<feature type="domain" description="LamG-like jellyroll fold" evidence="8">
    <location>
        <begin position="603"/>
        <end position="753"/>
    </location>
</feature>
<feature type="signal peptide" evidence="7">
    <location>
        <begin position="1"/>
        <end position="26"/>
    </location>
</feature>
<dbReference type="EMBL" id="VIVN01000006">
    <property type="protein sequence ID" value="TWE01027.1"/>
    <property type="molecule type" value="Genomic_DNA"/>
</dbReference>
<dbReference type="InterPro" id="IPR011081">
    <property type="entry name" value="Big_4"/>
</dbReference>
<accession>A0A561DCB4</accession>
<dbReference type="Gene3D" id="2.115.10.20">
    <property type="entry name" value="Glycosyl hydrolase domain, family 43"/>
    <property type="match status" value="1"/>
</dbReference>
<dbReference type="PANTHER" id="PTHR43101:SF1">
    <property type="entry name" value="BETA-FRUCTOSIDASE"/>
    <property type="match status" value="1"/>
</dbReference>
<dbReference type="SUPFAM" id="SSF75005">
    <property type="entry name" value="Arabinanase/levansucrase/invertase"/>
    <property type="match status" value="1"/>
</dbReference>
<dbReference type="SMART" id="SM00560">
    <property type="entry name" value="LamGL"/>
    <property type="match status" value="1"/>
</dbReference>
<dbReference type="Pfam" id="PF00251">
    <property type="entry name" value="Glyco_hydro_32N"/>
    <property type="match status" value="1"/>
</dbReference>
<evidence type="ECO:0000313" key="9">
    <source>
        <dbReference type="EMBL" id="TWE01027.1"/>
    </source>
</evidence>
<dbReference type="SUPFAM" id="SSF49899">
    <property type="entry name" value="Concanavalin A-like lectins/glucanases"/>
    <property type="match status" value="2"/>
</dbReference>
<feature type="chain" id="PRO_5038555698" description="beta-fructofuranosidase" evidence="7">
    <location>
        <begin position="27"/>
        <end position="1543"/>
    </location>
</feature>
<gene>
    <name evidence="9" type="ORF">FB550_10679</name>
</gene>
<evidence type="ECO:0000256" key="4">
    <source>
        <dbReference type="ARBA" id="ARBA00022801"/>
    </source>
</evidence>
<dbReference type="InterPro" id="IPR013320">
    <property type="entry name" value="ConA-like_dom_sf"/>
</dbReference>
<keyword evidence="3 7" id="KW-0732">Signal</keyword>
<dbReference type="CDD" id="cd08996">
    <property type="entry name" value="GH32_FFase"/>
    <property type="match status" value="1"/>
</dbReference>
<protein>
    <recommendedName>
        <fullName evidence="2">beta-fructofuranosidase</fullName>
        <ecNumber evidence="2">3.2.1.26</ecNumber>
    </recommendedName>
</protein>
<evidence type="ECO:0000256" key="2">
    <source>
        <dbReference type="ARBA" id="ARBA00012758"/>
    </source>
</evidence>
<dbReference type="InterPro" id="IPR006558">
    <property type="entry name" value="LamG-like"/>
</dbReference>
<keyword evidence="6" id="KW-0326">Glycosidase</keyword>
<dbReference type="GO" id="GO:0004564">
    <property type="term" value="F:beta-fructofuranosidase activity"/>
    <property type="evidence" value="ECO:0007669"/>
    <property type="project" value="UniProtKB-EC"/>
</dbReference>
<keyword evidence="4 9" id="KW-0378">Hydrolase</keyword>
<dbReference type="Gene3D" id="2.60.120.260">
    <property type="entry name" value="Galactose-binding domain-like"/>
    <property type="match status" value="4"/>
</dbReference>
<dbReference type="Pfam" id="PF13385">
    <property type="entry name" value="Laminin_G_3"/>
    <property type="match status" value="1"/>
</dbReference>
<dbReference type="SMART" id="SM00640">
    <property type="entry name" value="Glyco_32"/>
    <property type="match status" value="1"/>
</dbReference>
<reference evidence="9 10" key="1">
    <citation type="submission" date="2019-06" db="EMBL/GenBank/DDBJ databases">
        <title>Sorghum-associated microbial communities from plants grown in Nebraska, USA.</title>
        <authorList>
            <person name="Schachtman D."/>
        </authorList>
    </citation>
    <scope>NUCLEOTIDE SEQUENCE [LARGE SCALE GENOMIC DNA]</scope>
    <source>
        <strain evidence="9 10">2482</strain>
    </source>
</reference>
<dbReference type="InterPro" id="IPR001362">
    <property type="entry name" value="Glyco_hydro_32"/>
</dbReference>
<keyword evidence="10" id="KW-1185">Reference proteome</keyword>
<dbReference type="InterPro" id="IPR051214">
    <property type="entry name" value="GH32_Enzymes"/>
</dbReference>
<evidence type="ECO:0000313" key="10">
    <source>
        <dbReference type="Proteomes" id="UP000319671"/>
    </source>
</evidence>
<evidence type="ECO:0000256" key="3">
    <source>
        <dbReference type="ARBA" id="ARBA00022729"/>
    </source>
</evidence>
<comment type="caution">
    <text evidence="9">The sequence shown here is derived from an EMBL/GenBank/DDBJ whole genome shotgun (WGS) entry which is preliminary data.</text>
</comment>
<keyword evidence="5" id="KW-1015">Disulfide bond</keyword>
<sequence length="1543" mass="170173">MDKKFKNKTISVWLVLLILMFTTVVAPVSNIKADVVPNDITNGSFETGDLTGWTVVKGGAFGPNSVSNATTWWNEKIPYNHEGNYHLDGWAYPESETGILRSSTFQLGGTGWISFKLGGGKNTDLCNIQVYDADTKQLIAKYGNTEFADKNFPHVDQGMNLANMVQYRADLSAYKGKNLYIEIVDNAVSDWGLIFADAFKIYYETVPTEGTLAIDLSQTITNNINNPDFETGDLSGWQVTGNTFGVSDVEKYWQTHNFNQHGKYHVWGFIDPVNGGAGDDGQGEMRSNIFKLGGNGTINFLVGGGNNLDNLYVALVSAKDGKELFKATGNNDEGYTRVLWDASAYRNQYLYIKVVDKIGGGFGHINVDDFHVYNVDAPISDDITNPNFETGDLSGWNVVSGDAFVSAVTNAKDDNGVKLNINGEYHLWDKDSSKVGVLKSSEFVLGGTGKINMLLAGGADKDNLYVALVNSKDNTELIKVTNSKNNVQYSRVEMDASQFIGQKVYLKIVDNSMNAFGYINVDDIHVKNDGTAAFWKFDEQKGTVARDSVSGIDDYVNYVFNTSTEKPKTGPLWKKGILNNALLFDGYSTWISRSADKFLKPSNAITISAWVAPRTYEWGDLGQDSIIVNQQDKSKSQGFGLGIGRHGSWDLQLGINNAWFRVDAAKDKPIPLGKWSYVTATYDMDSQSMRLYLNGELAGEKKVPVKGVISPSTEPLIIGKHNQPAIINGVFSANMFDGLIDELNISYAPITAEQVKDDYNSYLSKLDQNIPNPQLELSLDSSILAGDRYKPQFHYAPPQNWMNEPHAPIYYNGKYHIFYQANPRGPYWHYINWGHAVSTDLVHWKEEPIALMPQENSVAPDGVWSGSATYDKDGKPVLFFTAGNDSATPNQSIGLATAADYSNPELPNWNMNNQLVNVQQKDLLGQNAGETAIFGEFRDPFVFKNGDTWVMLVGSGIQKDGVKTGGTALVYTSKNLTSWDYKGPLFQGNHNKHVIEGTVWELPVFLPLKDSKGKDTGKYIMLVSPTYSNFQEAAMYQSKTVLYWIGKWDSKTYRFTPDQEAPQMFDYGMHFSGPSGFVDQKGRTIVFSIAQDSRSEQEHYDAGWAHNAGLPLQLTYDDGKLGINPISDEFESLHDKQLVNFSNKTLPEANALLKDVKGDMLDIQLELQPKGAKNFGIKVRRSPDGQEETMVYYDASNNTFNVNKNKTSLNPDSKKGIYGGKLELDGKKLKLHIYLDRSMIEAYANGSKSITTRAYPVRYDSLGLQIYGDGNVDVKSMQVWSMKSAYGDGTVIPVEAHPQDTKVKTGNIENAGFETGDLTGWTVKGNAFSNDMVTNAPDSGWAIFNQAQRSDGSAGYHLWGFKDSAKGGLGDSATGSLKSSIFKLAGDGQINFLVGGGKDTDNLYVALVRASDNTVLLKATGNNSEQYSRVNWNASKFIGEELYLKVVDNLTGGFGHINVDDIHVPVQAKVISDIPDINVATNEGEKYVLPQMVEAIMSDGSKEKVNVTWSLARVAKSNPGNHLYTGTVSGYDGEVNLFLNIKP</sequence>
<dbReference type="EC" id="3.2.1.26" evidence="2"/>
<dbReference type="Pfam" id="PF08244">
    <property type="entry name" value="Glyco_hydro_32C"/>
    <property type="match status" value="1"/>
</dbReference>
<evidence type="ECO:0000256" key="7">
    <source>
        <dbReference type="SAM" id="SignalP"/>
    </source>
</evidence>
<evidence type="ECO:0000256" key="5">
    <source>
        <dbReference type="ARBA" id="ARBA00023157"/>
    </source>
</evidence>
<dbReference type="InterPro" id="IPR013189">
    <property type="entry name" value="Glyco_hydro_32_C"/>
</dbReference>
<organism evidence="9 10">
    <name type="scientific">Neobacillus bataviensis</name>
    <dbReference type="NCBI Taxonomy" id="220685"/>
    <lineage>
        <taxon>Bacteria</taxon>
        <taxon>Bacillati</taxon>
        <taxon>Bacillota</taxon>
        <taxon>Bacilli</taxon>
        <taxon>Bacillales</taxon>
        <taxon>Bacillaceae</taxon>
        <taxon>Neobacillus</taxon>
    </lineage>
</organism>
<evidence type="ECO:0000256" key="6">
    <source>
        <dbReference type="ARBA" id="ARBA00023295"/>
    </source>
</evidence>
<evidence type="ECO:0000256" key="1">
    <source>
        <dbReference type="ARBA" id="ARBA00009902"/>
    </source>
</evidence>
<dbReference type="GO" id="GO:0005975">
    <property type="term" value="P:carbohydrate metabolic process"/>
    <property type="evidence" value="ECO:0007669"/>
    <property type="project" value="InterPro"/>
</dbReference>
<dbReference type="Pfam" id="PF07532">
    <property type="entry name" value="Big_4"/>
    <property type="match status" value="1"/>
</dbReference>
<comment type="similarity">
    <text evidence="1">Belongs to the glycosyl hydrolase 32 family.</text>
</comment>
<dbReference type="Proteomes" id="UP000319671">
    <property type="component" value="Unassembled WGS sequence"/>
</dbReference>
<dbReference type="Gene3D" id="2.30.30.100">
    <property type="match status" value="1"/>
</dbReference>
<name>A0A561DCB4_9BACI</name>
<proteinExistence type="inferred from homology"/>
<dbReference type="Gene3D" id="2.60.120.560">
    <property type="entry name" value="Exo-inulinase, domain 1"/>
    <property type="match status" value="1"/>
</dbReference>